<comment type="caution">
    <text evidence="9">The sequence shown here is derived from an EMBL/GenBank/DDBJ whole genome shotgun (WGS) entry which is preliminary data.</text>
</comment>
<keyword evidence="3 7" id="KW-1133">Transmembrane helix</keyword>
<dbReference type="PANTHER" id="PTHR33048:SF92">
    <property type="entry name" value="INTEGRAL MEMBRANE PROTEIN"/>
    <property type="match status" value="1"/>
</dbReference>
<dbReference type="InterPro" id="IPR052337">
    <property type="entry name" value="SAT4-like"/>
</dbReference>
<feature type="transmembrane region" description="Helical" evidence="7">
    <location>
        <begin position="107"/>
        <end position="130"/>
    </location>
</feature>
<evidence type="ECO:0000259" key="8">
    <source>
        <dbReference type="Pfam" id="PF20684"/>
    </source>
</evidence>
<dbReference type="PANTHER" id="PTHR33048">
    <property type="entry name" value="PTH11-LIKE INTEGRAL MEMBRANE PROTEIN (AFU_ORTHOLOGUE AFUA_5G11245)"/>
    <property type="match status" value="1"/>
</dbReference>
<dbReference type="Proteomes" id="UP000736672">
    <property type="component" value="Unassembled WGS sequence"/>
</dbReference>
<feature type="region of interest" description="Disordered" evidence="6">
    <location>
        <begin position="263"/>
        <end position="282"/>
    </location>
</feature>
<dbReference type="EMBL" id="JAGTJS010000039">
    <property type="protein sequence ID" value="KAH7230295.1"/>
    <property type="molecule type" value="Genomic_DNA"/>
</dbReference>
<protein>
    <recommendedName>
        <fullName evidence="8">Rhodopsin domain-containing protein</fullName>
    </recommendedName>
</protein>
<feature type="domain" description="Rhodopsin" evidence="8">
    <location>
        <begin position="4"/>
        <end position="250"/>
    </location>
</feature>
<evidence type="ECO:0000256" key="3">
    <source>
        <dbReference type="ARBA" id="ARBA00022989"/>
    </source>
</evidence>
<keyword evidence="10" id="KW-1185">Reference proteome</keyword>
<feature type="transmembrane region" description="Helical" evidence="7">
    <location>
        <begin position="21"/>
        <end position="43"/>
    </location>
</feature>
<dbReference type="AlphaFoldDB" id="A0A9P9JSB4"/>
<dbReference type="Pfam" id="PF20684">
    <property type="entry name" value="Fung_rhodopsin"/>
    <property type="match status" value="1"/>
</dbReference>
<sequence>MIAARLYLRLKIQRRRLMSSDVLMCVAWVAAVAAASFDIQFAVMGALDPKVEATLKGYDGGPEEIKLIHQLFWASNIPYYTTFYLCKASLLVLYLQLFPRHMHKRRIFLWSTITFVAHSYLASIFMLFLICLPIESNWSLDLDTACSASRVTLLFQVTWALHFTGDLLIFALPWLIVPGLQMKKTVLAGVYCAFLLGIINIVFCLLRFITIQISVDGQGPSLSLVDLWSNLDCNISLVIACLPSLRPYLHGKQGPDCPHISNSCTKSSTHRPPEGALDVINEPYGTLEPDNRHHPSRLSSHSNGIYDDLWDDGKKSNASDVELVPIKA</sequence>
<organism evidence="9 10">
    <name type="scientific">Fusarium solani</name>
    <name type="common">Filamentous fungus</name>
    <dbReference type="NCBI Taxonomy" id="169388"/>
    <lineage>
        <taxon>Eukaryota</taxon>
        <taxon>Fungi</taxon>
        <taxon>Dikarya</taxon>
        <taxon>Ascomycota</taxon>
        <taxon>Pezizomycotina</taxon>
        <taxon>Sordariomycetes</taxon>
        <taxon>Hypocreomycetidae</taxon>
        <taxon>Hypocreales</taxon>
        <taxon>Nectriaceae</taxon>
        <taxon>Fusarium</taxon>
        <taxon>Fusarium solani species complex</taxon>
    </lineage>
</organism>
<evidence type="ECO:0000313" key="10">
    <source>
        <dbReference type="Proteomes" id="UP000736672"/>
    </source>
</evidence>
<comment type="similarity">
    <text evidence="5">Belongs to the SAT4 family.</text>
</comment>
<evidence type="ECO:0000256" key="7">
    <source>
        <dbReference type="SAM" id="Phobius"/>
    </source>
</evidence>
<evidence type="ECO:0000256" key="4">
    <source>
        <dbReference type="ARBA" id="ARBA00023136"/>
    </source>
</evidence>
<comment type="subcellular location">
    <subcellularLocation>
        <location evidence="1">Membrane</location>
        <topology evidence="1">Multi-pass membrane protein</topology>
    </subcellularLocation>
</comment>
<dbReference type="OrthoDB" id="444631at2759"/>
<gene>
    <name evidence="9" type="ORF">B0J15DRAFT_539618</name>
</gene>
<evidence type="ECO:0000256" key="6">
    <source>
        <dbReference type="SAM" id="MobiDB-lite"/>
    </source>
</evidence>
<reference evidence="9" key="1">
    <citation type="journal article" date="2021" name="Nat. Commun.">
        <title>Genetic determinants of endophytism in the Arabidopsis root mycobiome.</title>
        <authorList>
            <person name="Mesny F."/>
            <person name="Miyauchi S."/>
            <person name="Thiergart T."/>
            <person name="Pickel B."/>
            <person name="Atanasova L."/>
            <person name="Karlsson M."/>
            <person name="Huettel B."/>
            <person name="Barry K.W."/>
            <person name="Haridas S."/>
            <person name="Chen C."/>
            <person name="Bauer D."/>
            <person name="Andreopoulos W."/>
            <person name="Pangilinan J."/>
            <person name="LaButti K."/>
            <person name="Riley R."/>
            <person name="Lipzen A."/>
            <person name="Clum A."/>
            <person name="Drula E."/>
            <person name="Henrissat B."/>
            <person name="Kohler A."/>
            <person name="Grigoriev I.V."/>
            <person name="Martin F.M."/>
            <person name="Hacquard S."/>
        </authorList>
    </citation>
    <scope>NUCLEOTIDE SEQUENCE</scope>
    <source>
        <strain evidence="9">FSSC 5 MPI-SDFR-AT-0091</strain>
    </source>
</reference>
<evidence type="ECO:0000256" key="1">
    <source>
        <dbReference type="ARBA" id="ARBA00004141"/>
    </source>
</evidence>
<evidence type="ECO:0000313" key="9">
    <source>
        <dbReference type="EMBL" id="KAH7230295.1"/>
    </source>
</evidence>
<dbReference type="GO" id="GO:0016020">
    <property type="term" value="C:membrane"/>
    <property type="evidence" value="ECO:0007669"/>
    <property type="project" value="UniProtKB-SubCell"/>
</dbReference>
<accession>A0A9P9JSB4</accession>
<keyword evidence="4 7" id="KW-0472">Membrane</keyword>
<evidence type="ECO:0000256" key="5">
    <source>
        <dbReference type="ARBA" id="ARBA00038359"/>
    </source>
</evidence>
<proteinExistence type="inferred from homology"/>
<keyword evidence="2 7" id="KW-0812">Transmembrane</keyword>
<name>A0A9P9JSB4_FUSSL</name>
<feature type="transmembrane region" description="Helical" evidence="7">
    <location>
        <begin position="77"/>
        <end position="95"/>
    </location>
</feature>
<feature type="transmembrane region" description="Helical" evidence="7">
    <location>
        <begin position="189"/>
        <end position="215"/>
    </location>
</feature>
<evidence type="ECO:0000256" key="2">
    <source>
        <dbReference type="ARBA" id="ARBA00022692"/>
    </source>
</evidence>
<dbReference type="InterPro" id="IPR049326">
    <property type="entry name" value="Rhodopsin_dom_fungi"/>
</dbReference>
<feature type="transmembrane region" description="Helical" evidence="7">
    <location>
        <begin position="159"/>
        <end position="177"/>
    </location>
</feature>